<accession>A0ABV3K820</accession>
<evidence type="ECO:0000313" key="2">
    <source>
        <dbReference type="EMBL" id="MEV5509980.1"/>
    </source>
</evidence>
<dbReference type="Proteomes" id="UP001552594">
    <property type="component" value="Unassembled WGS sequence"/>
</dbReference>
<dbReference type="RefSeq" id="WP_109279831.1">
    <property type="nucleotide sequence ID" value="NZ_JBFAUK010000026.1"/>
</dbReference>
<organism evidence="2 3">
    <name type="scientific">Streptomyces orinoci</name>
    <name type="common">Streptoverticillium orinoci</name>
    <dbReference type="NCBI Taxonomy" id="67339"/>
    <lineage>
        <taxon>Bacteria</taxon>
        <taxon>Bacillati</taxon>
        <taxon>Actinomycetota</taxon>
        <taxon>Actinomycetes</taxon>
        <taxon>Kitasatosporales</taxon>
        <taxon>Streptomycetaceae</taxon>
        <taxon>Streptomyces</taxon>
    </lineage>
</organism>
<gene>
    <name evidence="2" type="ORF">AB0L16_26670</name>
</gene>
<proteinExistence type="predicted"/>
<name>A0ABV3K820_STRON</name>
<protein>
    <recommendedName>
        <fullName evidence="4">Cytochrome P450</fullName>
    </recommendedName>
</protein>
<evidence type="ECO:0008006" key="4">
    <source>
        <dbReference type="Google" id="ProtNLM"/>
    </source>
</evidence>
<sequence length="76" mass="8310">MNSPGLPGPLRASEIPPADPYPVHRRYRAADPVHRAEGAWFLFRHRDVARVLTDRAFGRARCPPPSPANAPGCGGR</sequence>
<evidence type="ECO:0000256" key="1">
    <source>
        <dbReference type="SAM" id="MobiDB-lite"/>
    </source>
</evidence>
<comment type="caution">
    <text evidence="2">The sequence shown here is derived from an EMBL/GenBank/DDBJ whole genome shotgun (WGS) entry which is preliminary data.</text>
</comment>
<dbReference type="EMBL" id="JBFAUK010000026">
    <property type="protein sequence ID" value="MEV5509980.1"/>
    <property type="molecule type" value="Genomic_DNA"/>
</dbReference>
<feature type="region of interest" description="Disordered" evidence="1">
    <location>
        <begin position="1"/>
        <end position="21"/>
    </location>
</feature>
<dbReference type="Gene3D" id="3.30.43.20">
    <property type="match status" value="1"/>
</dbReference>
<keyword evidence="3" id="KW-1185">Reference proteome</keyword>
<reference evidence="2 3" key="1">
    <citation type="submission" date="2024-06" db="EMBL/GenBank/DDBJ databases">
        <title>The Natural Products Discovery Center: Release of the First 8490 Sequenced Strains for Exploring Actinobacteria Biosynthetic Diversity.</title>
        <authorList>
            <person name="Kalkreuter E."/>
            <person name="Kautsar S.A."/>
            <person name="Yang D."/>
            <person name="Bader C.D."/>
            <person name="Teijaro C.N."/>
            <person name="Fluegel L."/>
            <person name="Davis C.M."/>
            <person name="Simpson J.R."/>
            <person name="Lauterbach L."/>
            <person name="Steele A.D."/>
            <person name="Gui C."/>
            <person name="Meng S."/>
            <person name="Li G."/>
            <person name="Viehrig K."/>
            <person name="Ye F."/>
            <person name="Su P."/>
            <person name="Kiefer A.F."/>
            <person name="Nichols A."/>
            <person name="Cepeda A.J."/>
            <person name="Yan W."/>
            <person name="Fan B."/>
            <person name="Jiang Y."/>
            <person name="Adhikari A."/>
            <person name="Zheng C.-J."/>
            <person name="Schuster L."/>
            <person name="Cowan T.M."/>
            <person name="Smanski M.J."/>
            <person name="Chevrette M.G."/>
            <person name="De Carvalho L.P.S."/>
            <person name="Shen B."/>
        </authorList>
    </citation>
    <scope>NUCLEOTIDE SEQUENCE [LARGE SCALE GENOMIC DNA]</scope>
    <source>
        <strain evidence="2 3">NPDC052347</strain>
    </source>
</reference>
<evidence type="ECO:0000313" key="3">
    <source>
        <dbReference type="Proteomes" id="UP001552594"/>
    </source>
</evidence>